<evidence type="ECO:0000313" key="3">
    <source>
        <dbReference type="Proteomes" id="UP000198994"/>
    </source>
</evidence>
<keyword evidence="3" id="KW-1185">Reference proteome</keyword>
<dbReference type="Proteomes" id="UP000198994">
    <property type="component" value="Unassembled WGS sequence"/>
</dbReference>
<dbReference type="OrthoDB" id="7868047at2"/>
<reference evidence="3" key="1">
    <citation type="submission" date="2016-10" db="EMBL/GenBank/DDBJ databases">
        <authorList>
            <person name="Varghese N."/>
            <person name="Submissions S."/>
        </authorList>
    </citation>
    <scope>NUCLEOTIDE SEQUENCE [LARGE SCALE GENOMIC DNA]</scope>
    <source>
        <strain evidence="3">DSM 10146</strain>
    </source>
</reference>
<name>A0A1G7BSM8_9RHOB</name>
<protein>
    <recommendedName>
        <fullName evidence="4">Phasin protein</fullName>
    </recommendedName>
</protein>
<feature type="region of interest" description="Disordered" evidence="1">
    <location>
        <begin position="139"/>
        <end position="172"/>
    </location>
</feature>
<evidence type="ECO:0000313" key="2">
    <source>
        <dbReference type="EMBL" id="SDE30079.1"/>
    </source>
</evidence>
<evidence type="ECO:0000256" key="1">
    <source>
        <dbReference type="SAM" id="MobiDB-lite"/>
    </source>
</evidence>
<feature type="compositionally biased region" description="Low complexity" evidence="1">
    <location>
        <begin position="143"/>
        <end position="172"/>
    </location>
</feature>
<dbReference type="RefSeq" id="WP_089955669.1">
    <property type="nucleotide sequence ID" value="NZ_FNAV01000002.1"/>
</dbReference>
<evidence type="ECO:0008006" key="4">
    <source>
        <dbReference type="Google" id="ProtNLM"/>
    </source>
</evidence>
<dbReference type="STRING" id="282683.SAMN04488105_102364"/>
<accession>A0A1G7BSM8</accession>
<dbReference type="AlphaFoldDB" id="A0A1G7BSM8"/>
<gene>
    <name evidence="2" type="ORF">SAMN04488105_102364</name>
</gene>
<organism evidence="2 3">
    <name type="scientific">Salipiger thiooxidans</name>
    <dbReference type="NCBI Taxonomy" id="282683"/>
    <lineage>
        <taxon>Bacteria</taxon>
        <taxon>Pseudomonadati</taxon>
        <taxon>Pseudomonadota</taxon>
        <taxon>Alphaproteobacteria</taxon>
        <taxon>Rhodobacterales</taxon>
        <taxon>Roseobacteraceae</taxon>
        <taxon>Salipiger</taxon>
    </lineage>
</organism>
<dbReference type="EMBL" id="FNAV01000002">
    <property type="protein sequence ID" value="SDE30079.1"/>
    <property type="molecule type" value="Genomic_DNA"/>
</dbReference>
<sequence>MATTQDFTDTLKDMMGAWQMDQAKFEEAWKSSTGFGEKASGIALDAAGKTTDISVGWTMETLGRMGDLAKARTAPTDYAQAMSDFATAQMESAKAHMTALGDVAKEAQSETMSLMMSLGKDMADDATAAATTTAKATEKAAEKATTAATSAARTTTRRTTAAAKKTAAETAEVAETVEVAAKDAAPTDTTKS</sequence>
<proteinExistence type="predicted"/>